<accession>A0A8H2VCF8</accession>
<feature type="region of interest" description="Disordered" evidence="1">
    <location>
        <begin position="382"/>
        <end position="407"/>
    </location>
</feature>
<dbReference type="PANTHER" id="PTHR13060">
    <property type="entry name" value="SGT1 PROTEIN HSGT1 SUPPRESSOR OF GCR2"/>
    <property type="match status" value="1"/>
</dbReference>
<dbReference type="RefSeq" id="XP_041404759.1">
    <property type="nucleotide sequence ID" value="XM_041548825.1"/>
</dbReference>
<dbReference type="AlphaFoldDB" id="A0A8H2VCF8"/>
<name>A0A8H2VCF8_9SACH</name>
<evidence type="ECO:0000313" key="3">
    <source>
        <dbReference type="Proteomes" id="UP000644660"/>
    </source>
</evidence>
<sequence>MKILRQADEDYYLSTEWLWQKHESDNIIEVFDAPDKIYLCFGIFLIDRLKLSKPKTLDAIYKSLSKELEYWNQHYPWSELSSFKLQLRELSDSTPYLFGYKCTQDNSVEENALILGILHNISQGFGPEIFVKICDTDGDFILADCNDSIPEEFNYPVANNRLWLHEGKFKLIPTYFYPDRGLTQGECIEFLGKAHYKLVTDQKLMSEIDKKYIQSFPHERLNDLQLLNIKIGDKECLEILKQNPTTLNFIIKQFHVIDVEDPDISKYNGKGTECTFLISRVFLDLLSLYMDSRGLKRDQGEVQLYSGEIISLMLKTLLEDNTLAIQETDGLHIKPGVHHMNTTFQDFDFKKRSLSDMIELKDDMIPDQEALDKVAEFISQSSTLQKNTSQKKNSQSSTNESNPDSEVKDFFKSENIDIDDDDFFEFFLKDGLKLPQEKIDELQQLQFDPTASDDDSLENDKFMDGFGDVMDNNDLDEGLMNALNESMKWLGVEGMEGIPFDPLKKFMADKKK</sequence>
<comment type="caution">
    <text evidence="2">The sequence shown here is derived from an EMBL/GenBank/DDBJ whole genome shotgun (WGS) entry which is preliminary data.</text>
</comment>
<dbReference type="Pfam" id="PF07093">
    <property type="entry name" value="SGT1"/>
    <property type="match status" value="1"/>
</dbReference>
<evidence type="ECO:0000256" key="1">
    <source>
        <dbReference type="SAM" id="MobiDB-lite"/>
    </source>
</evidence>
<dbReference type="Proteomes" id="UP000644660">
    <property type="component" value="Unassembled WGS sequence"/>
</dbReference>
<feature type="compositionally biased region" description="Low complexity" evidence="1">
    <location>
        <begin position="385"/>
        <end position="399"/>
    </location>
</feature>
<organism evidence="2 3">
    <name type="scientific">Maudiozyma barnettii</name>
    <dbReference type="NCBI Taxonomy" id="61262"/>
    <lineage>
        <taxon>Eukaryota</taxon>
        <taxon>Fungi</taxon>
        <taxon>Dikarya</taxon>
        <taxon>Ascomycota</taxon>
        <taxon>Saccharomycotina</taxon>
        <taxon>Saccharomycetes</taxon>
        <taxon>Saccharomycetales</taxon>
        <taxon>Saccharomycetaceae</taxon>
        <taxon>Maudiozyma</taxon>
    </lineage>
</organism>
<dbReference type="GO" id="GO:0005634">
    <property type="term" value="C:nucleus"/>
    <property type="evidence" value="ECO:0007669"/>
    <property type="project" value="TreeGrafter"/>
</dbReference>
<dbReference type="InterPro" id="IPR010770">
    <property type="entry name" value="Ecd"/>
</dbReference>
<proteinExistence type="predicted"/>
<dbReference type="PANTHER" id="PTHR13060:SF0">
    <property type="entry name" value="PROTEIN ECDYSONELESS HOMOLOG"/>
    <property type="match status" value="1"/>
</dbReference>
<reference evidence="2 3" key="1">
    <citation type="submission" date="2020-05" db="EMBL/GenBank/DDBJ databases">
        <authorList>
            <person name="Casaregola S."/>
            <person name="Devillers H."/>
            <person name="Grondin C."/>
        </authorList>
    </citation>
    <scope>NUCLEOTIDE SEQUENCE [LARGE SCALE GENOMIC DNA]</scope>
    <source>
        <strain evidence="2 3">CLIB 1767</strain>
    </source>
</reference>
<keyword evidence="3" id="KW-1185">Reference proteome</keyword>
<gene>
    <name evidence="2" type="ORF">KABA2_02S02838</name>
</gene>
<evidence type="ECO:0000313" key="2">
    <source>
        <dbReference type="EMBL" id="CAB4252721.1"/>
    </source>
</evidence>
<protein>
    <submittedName>
        <fullName evidence="2">Uncharacterized protein</fullName>
    </submittedName>
</protein>
<dbReference type="GeneID" id="64855855"/>
<dbReference type="EMBL" id="CAEFZW010000002">
    <property type="protein sequence ID" value="CAB4252721.1"/>
    <property type="molecule type" value="Genomic_DNA"/>
</dbReference>